<evidence type="ECO:0000313" key="2">
    <source>
        <dbReference type="EMBL" id="KAK4406482.1"/>
    </source>
</evidence>
<organism evidence="2 3">
    <name type="scientific">Sesamum angolense</name>
    <dbReference type="NCBI Taxonomy" id="2727404"/>
    <lineage>
        <taxon>Eukaryota</taxon>
        <taxon>Viridiplantae</taxon>
        <taxon>Streptophyta</taxon>
        <taxon>Embryophyta</taxon>
        <taxon>Tracheophyta</taxon>
        <taxon>Spermatophyta</taxon>
        <taxon>Magnoliopsida</taxon>
        <taxon>eudicotyledons</taxon>
        <taxon>Gunneridae</taxon>
        <taxon>Pentapetalae</taxon>
        <taxon>asterids</taxon>
        <taxon>lamiids</taxon>
        <taxon>Lamiales</taxon>
        <taxon>Pedaliaceae</taxon>
        <taxon>Sesamum</taxon>
    </lineage>
</organism>
<feature type="domain" description="Reverse transcriptase Ty1/copia-type" evidence="1">
    <location>
        <begin position="46"/>
        <end position="173"/>
    </location>
</feature>
<sequence>MDEDDNDPQTMEECRHQNDLKNWKKTIQEELDSLNKREVFGPITPTPEGVKLVGYKWVFVRKRNEQNEVVRYKARLVAQGFTQKPGIDYIETYSPVVDATILRFLINLSVIKQLKMQLMDVVTTYQYRSLDIDIYMRIPKGLKMPEALTSKPRHIYPIKLKRSLYGLKNQDICGPIVLVST</sequence>
<accession>A0AAE1X7W8</accession>
<dbReference type="AlphaFoldDB" id="A0AAE1X7W8"/>
<dbReference type="InterPro" id="IPR013103">
    <property type="entry name" value="RVT_2"/>
</dbReference>
<proteinExistence type="predicted"/>
<evidence type="ECO:0000313" key="3">
    <source>
        <dbReference type="Proteomes" id="UP001289374"/>
    </source>
</evidence>
<dbReference type="Proteomes" id="UP001289374">
    <property type="component" value="Unassembled WGS sequence"/>
</dbReference>
<protein>
    <submittedName>
        <fullName evidence="2">Copia protein</fullName>
    </submittedName>
</protein>
<dbReference type="Pfam" id="PF07727">
    <property type="entry name" value="RVT_2"/>
    <property type="match status" value="1"/>
</dbReference>
<gene>
    <name evidence="2" type="ORF">Sango_0654700</name>
</gene>
<comment type="caution">
    <text evidence="2">The sequence shown here is derived from an EMBL/GenBank/DDBJ whole genome shotgun (WGS) entry which is preliminary data.</text>
</comment>
<keyword evidence="3" id="KW-1185">Reference proteome</keyword>
<dbReference type="EMBL" id="JACGWL010000003">
    <property type="protein sequence ID" value="KAK4406482.1"/>
    <property type="molecule type" value="Genomic_DNA"/>
</dbReference>
<evidence type="ECO:0000259" key="1">
    <source>
        <dbReference type="Pfam" id="PF07727"/>
    </source>
</evidence>
<reference evidence="2" key="2">
    <citation type="journal article" date="2024" name="Plant">
        <title>Genomic evolution and insights into agronomic trait innovations of Sesamum species.</title>
        <authorList>
            <person name="Miao H."/>
            <person name="Wang L."/>
            <person name="Qu L."/>
            <person name="Liu H."/>
            <person name="Sun Y."/>
            <person name="Le M."/>
            <person name="Wang Q."/>
            <person name="Wei S."/>
            <person name="Zheng Y."/>
            <person name="Lin W."/>
            <person name="Duan Y."/>
            <person name="Cao H."/>
            <person name="Xiong S."/>
            <person name="Wang X."/>
            <person name="Wei L."/>
            <person name="Li C."/>
            <person name="Ma Q."/>
            <person name="Ju M."/>
            <person name="Zhao R."/>
            <person name="Li G."/>
            <person name="Mu C."/>
            <person name="Tian Q."/>
            <person name="Mei H."/>
            <person name="Zhang T."/>
            <person name="Gao T."/>
            <person name="Zhang H."/>
        </authorList>
    </citation>
    <scope>NUCLEOTIDE SEQUENCE</scope>
    <source>
        <strain evidence="2">K16</strain>
    </source>
</reference>
<reference evidence="2" key="1">
    <citation type="submission" date="2020-06" db="EMBL/GenBank/DDBJ databases">
        <authorList>
            <person name="Li T."/>
            <person name="Hu X."/>
            <person name="Zhang T."/>
            <person name="Song X."/>
            <person name="Zhang H."/>
            <person name="Dai N."/>
            <person name="Sheng W."/>
            <person name="Hou X."/>
            <person name="Wei L."/>
        </authorList>
    </citation>
    <scope>NUCLEOTIDE SEQUENCE</scope>
    <source>
        <strain evidence="2">K16</strain>
        <tissue evidence="2">Leaf</tissue>
    </source>
</reference>
<name>A0AAE1X7W8_9LAMI</name>